<dbReference type="SUPFAM" id="SSF55811">
    <property type="entry name" value="Nudix"/>
    <property type="match status" value="1"/>
</dbReference>
<feature type="domain" description="Nudix hydrolase" evidence="3">
    <location>
        <begin position="39"/>
        <end position="168"/>
    </location>
</feature>
<evidence type="ECO:0000313" key="5">
    <source>
        <dbReference type="Proteomes" id="UP000183255"/>
    </source>
</evidence>
<evidence type="ECO:0000256" key="2">
    <source>
        <dbReference type="ARBA" id="ARBA00022801"/>
    </source>
</evidence>
<keyword evidence="2" id="KW-0378">Hydrolase</keyword>
<reference evidence="4 5" key="1">
    <citation type="submission" date="2016-10" db="EMBL/GenBank/DDBJ databases">
        <authorList>
            <person name="de Groot N.N."/>
        </authorList>
    </citation>
    <scope>NUCLEOTIDE SEQUENCE [LARGE SCALE GENOMIC DNA]</scope>
    <source>
        <strain evidence="4 5">CGMCC 1.5058</strain>
    </source>
</reference>
<dbReference type="InterPro" id="IPR000086">
    <property type="entry name" value="NUDIX_hydrolase_dom"/>
</dbReference>
<dbReference type="RefSeq" id="WP_036909307.1">
    <property type="nucleotide sequence ID" value="NZ_DAMANS010000014.1"/>
</dbReference>
<dbReference type="PANTHER" id="PTHR11839">
    <property type="entry name" value="UDP/ADP-SUGAR PYROPHOSPHATASE"/>
    <property type="match status" value="1"/>
</dbReference>
<dbReference type="Proteomes" id="UP000183255">
    <property type="component" value="Unassembled WGS sequence"/>
</dbReference>
<dbReference type="AlphaFoldDB" id="A0A1G8MWH2"/>
<dbReference type="PANTHER" id="PTHR11839:SF18">
    <property type="entry name" value="NUDIX HYDROLASE DOMAIN-CONTAINING PROTEIN"/>
    <property type="match status" value="1"/>
</dbReference>
<proteinExistence type="predicted"/>
<evidence type="ECO:0000259" key="3">
    <source>
        <dbReference type="PROSITE" id="PS51462"/>
    </source>
</evidence>
<name>A0A1G8MWH2_9CLOT</name>
<dbReference type="InterPro" id="IPR015797">
    <property type="entry name" value="NUDIX_hydrolase-like_dom_sf"/>
</dbReference>
<gene>
    <name evidence="4" type="ORF">SAMN05421804_10418</name>
</gene>
<protein>
    <submittedName>
        <fullName evidence="4">ADP-ribose pyrophosphatase</fullName>
    </submittedName>
</protein>
<dbReference type="GO" id="GO:0019693">
    <property type="term" value="P:ribose phosphate metabolic process"/>
    <property type="evidence" value="ECO:0007669"/>
    <property type="project" value="TreeGrafter"/>
</dbReference>
<dbReference type="EMBL" id="FNDZ01000004">
    <property type="protein sequence ID" value="SDI72196.1"/>
    <property type="molecule type" value="Genomic_DNA"/>
</dbReference>
<sequence length="181" mass="20458">MLFREDTISKEELYNGKIISLETHQVELIDGKSAFREIVRHPGGVCILARDEEGKILLVKQFRKPMEEAYLELPAGKLEKDLTPDENALKELEEETGYKCRSLKRLGAFATSPGYSDELIHLFVAEGLTLGKIGGDDDEFIDLVRLTDEEFQDGIEKGKIKDLKTVACYTLGKQYETKLSE</sequence>
<evidence type="ECO:0000256" key="1">
    <source>
        <dbReference type="ARBA" id="ARBA00001946"/>
    </source>
</evidence>
<evidence type="ECO:0000313" key="4">
    <source>
        <dbReference type="EMBL" id="SDI72196.1"/>
    </source>
</evidence>
<dbReference type="GO" id="GO:0006753">
    <property type="term" value="P:nucleoside phosphate metabolic process"/>
    <property type="evidence" value="ECO:0007669"/>
    <property type="project" value="TreeGrafter"/>
</dbReference>
<accession>A0A1G8MWH2</accession>
<dbReference type="GO" id="GO:0016787">
    <property type="term" value="F:hydrolase activity"/>
    <property type="evidence" value="ECO:0007669"/>
    <property type="project" value="UniProtKB-KW"/>
</dbReference>
<comment type="cofactor">
    <cofactor evidence="1">
        <name>Mg(2+)</name>
        <dbReference type="ChEBI" id="CHEBI:18420"/>
    </cofactor>
</comment>
<dbReference type="PROSITE" id="PS51462">
    <property type="entry name" value="NUDIX"/>
    <property type="match status" value="1"/>
</dbReference>
<dbReference type="Pfam" id="PF00293">
    <property type="entry name" value="NUDIX"/>
    <property type="match status" value="1"/>
</dbReference>
<dbReference type="FunFam" id="3.90.79.10:FF:000024">
    <property type="entry name" value="ADP-ribose pyrophosphatase"/>
    <property type="match status" value="1"/>
</dbReference>
<organism evidence="4 5">
    <name type="scientific">Proteiniclasticum ruminis</name>
    <dbReference type="NCBI Taxonomy" id="398199"/>
    <lineage>
        <taxon>Bacteria</taxon>
        <taxon>Bacillati</taxon>
        <taxon>Bacillota</taxon>
        <taxon>Clostridia</taxon>
        <taxon>Eubacteriales</taxon>
        <taxon>Clostridiaceae</taxon>
        <taxon>Proteiniclasticum</taxon>
    </lineage>
</organism>
<dbReference type="Gene3D" id="3.90.79.10">
    <property type="entry name" value="Nucleoside Triphosphate Pyrophosphohydrolase"/>
    <property type="match status" value="1"/>
</dbReference>
<dbReference type="CDD" id="cd03424">
    <property type="entry name" value="NUDIX_ADPRase_Nudt5_UGPPase_Nudt14"/>
    <property type="match status" value="1"/>
</dbReference>
<dbReference type="GO" id="GO:0005829">
    <property type="term" value="C:cytosol"/>
    <property type="evidence" value="ECO:0007669"/>
    <property type="project" value="TreeGrafter"/>
</dbReference>